<protein>
    <submittedName>
        <fullName evidence="2">Uncharacterized protein</fullName>
    </submittedName>
</protein>
<evidence type="ECO:0000256" key="1">
    <source>
        <dbReference type="SAM" id="SignalP"/>
    </source>
</evidence>
<feature type="chain" id="PRO_5015401750" evidence="1">
    <location>
        <begin position="23"/>
        <end position="683"/>
    </location>
</feature>
<dbReference type="AlphaFoldDB" id="A0A2T6ZYE4"/>
<dbReference type="EMBL" id="NESQ01000062">
    <property type="protein sequence ID" value="PUU80512.1"/>
    <property type="molecule type" value="Genomic_DNA"/>
</dbReference>
<accession>A0A2T6ZYE4</accession>
<keyword evidence="3" id="KW-1185">Reference proteome</keyword>
<evidence type="ECO:0000313" key="3">
    <source>
        <dbReference type="Proteomes" id="UP000244722"/>
    </source>
</evidence>
<comment type="caution">
    <text evidence="2">The sequence shown here is derived from an EMBL/GenBank/DDBJ whole genome shotgun (WGS) entry which is preliminary data.</text>
</comment>
<reference evidence="2 3" key="1">
    <citation type="submission" date="2017-04" db="EMBL/GenBank/DDBJ databases">
        <title>Draft genome sequence of Tuber borchii Vittad., a whitish edible truffle.</title>
        <authorList>
            <consortium name="DOE Joint Genome Institute"/>
            <person name="Murat C."/>
            <person name="Kuo A."/>
            <person name="Barry K.W."/>
            <person name="Clum A."/>
            <person name="Dockter R.B."/>
            <person name="Fauchery L."/>
            <person name="Iotti M."/>
            <person name="Kohler A."/>
            <person name="Labutti K."/>
            <person name="Lindquist E.A."/>
            <person name="Lipzen A."/>
            <person name="Ohm R.A."/>
            <person name="Wang M."/>
            <person name="Grigoriev I.V."/>
            <person name="Zambonelli A."/>
            <person name="Martin F.M."/>
        </authorList>
    </citation>
    <scope>NUCLEOTIDE SEQUENCE [LARGE SCALE GENOMIC DNA]</scope>
    <source>
        <strain evidence="2 3">Tbo3840</strain>
    </source>
</reference>
<feature type="signal peptide" evidence="1">
    <location>
        <begin position="1"/>
        <end position="22"/>
    </location>
</feature>
<evidence type="ECO:0000313" key="2">
    <source>
        <dbReference type="EMBL" id="PUU80512.1"/>
    </source>
</evidence>
<name>A0A2T6ZYE4_TUBBO</name>
<sequence length="683" mass="77638">MRFTKVTLTALVCTLFNRLSHSWPDEGLLVPKTNTTEPLSQADAIRVCKSREFGLVVENWFVSEATEWLQEYTKKNRHTDNYKKRGVIGAIAYDYLGDTGMVCGTNTASLCQVDCVNVIKSIPDVLEAQKIYFILKSAQHLNLIFDTVRRDLTAAQANVALLAPSMAKALYWSEKSDQEQTHDLLVKYLNVFVQIVLASVTAWVPGSSILTFAEESWKLALINVKHLKEKLRKVELTGYYQIIAEELSEAEREVDRRRILYYRIAASGEKKSFADQRWYKALSPWFGALAPQIAFDAITRHTFEGAEGSTERNTEKLLLYLKGTGEFTRRRLGDGVNELFKGIDADDEGATSFSKLVGSGGYLPSSSEALSLWTGPEVEEKLTRNFMLKALDATLRSQEIWITCTKDFKTVKPRADSTSPAKYPTNICPKDMSGPQDLKECVDGYVCYMYKWMSRSEERSKHRVEYPFGMQDIKDLPYDVDPKDIIYSSVMTYMEQHKKNIPPPETLSLASFKDAASSEKIWDARQPGFFTVPVCMSQYNFNTPIEPIDKVSCFIDPNCRQKTLPCNCGPYGSETKPLWKEVGLWDLPSVKHYRKDHCPRQIRKRIKDDLERYTAYCGIEVNTKIWRFKSCGAHPMCGTVLEKLQEAEHPPSTIMSPTFKTKLLCLAGKINRKKCAQFGTLTQ</sequence>
<organism evidence="2 3">
    <name type="scientific">Tuber borchii</name>
    <name type="common">White truffle</name>
    <dbReference type="NCBI Taxonomy" id="42251"/>
    <lineage>
        <taxon>Eukaryota</taxon>
        <taxon>Fungi</taxon>
        <taxon>Dikarya</taxon>
        <taxon>Ascomycota</taxon>
        <taxon>Pezizomycotina</taxon>
        <taxon>Pezizomycetes</taxon>
        <taxon>Pezizales</taxon>
        <taxon>Tuberaceae</taxon>
        <taxon>Tuber</taxon>
    </lineage>
</organism>
<dbReference type="OrthoDB" id="5301632at2759"/>
<dbReference type="Proteomes" id="UP000244722">
    <property type="component" value="Unassembled WGS sequence"/>
</dbReference>
<keyword evidence="1" id="KW-0732">Signal</keyword>
<proteinExistence type="predicted"/>
<gene>
    <name evidence="2" type="ORF">B9Z19DRAFT_1191764</name>
</gene>